<dbReference type="EC" id="2.3.3.16" evidence="3"/>
<keyword evidence="4" id="KW-0808">Transferase</keyword>
<dbReference type="GO" id="GO:0036440">
    <property type="term" value="F:citrate synthase activity"/>
    <property type="evidence" value="ECO:0007669"/>
    <property type="project" value="UniProtKB-EC"/>
</dbReference>
<dbReference type="InterPro" id="IPR016143">
    <property type="entry name" value="Citrate_synth-like_sm_a-sub"/>
</dbReference>
<dbReference type="InterPro" id="IPR002020">
    <property type="entry name" value="Citrate_synthase"/>
</dbReference>
<evidence type="ECO:0000256" key="4">
    <source>
        <dbReference type="ARBA" id="ARBA00022679"/>
    </source>
</evidence>
<sequence>MNDDTFFMSADEAAQTLGVSLTTLYAYVSRKGIRSEKQPGSKSRRYWRADVEIARTRGKPADPSAGLIRSTAVTLMTGQGPFYRGVSAIALSQTASIEEVASLLWDAPDAFADTTPTLPSDYDDAARVMSSLPRTARAIALFGLMEQANPRAHDLSPSGYARTGAGVIRCFAAIVGGGSPTEVAPIHESLARSLNAPPGYADAIRSCLVLAADHELDPTTYAVRAAANTGVTPYGAAMAGLIAGRGRRLKLARAERVARFVDELMTGDPREAVVSRFRIGEALPGFGGELYADTDPRAQALISALRASVPGELMERLDKVIEVAADLTGAGPDFILPTVFLGRLLGLKGEELAVSTVGRMVGWIAHAMEQYQDNDLFRPRAAYAGKLPN</sequence>
<dbReference type="GO" id="GO:0005975">
    <property type="term" value="P:carbohydrate metabolic process"/>
    <property type="evidence" value="ECO:0007669"/>
    <property type="project" value="TreeGrafter"/>
</dbReference>
<dbReference type="Gene3D" id="1.10.230.10">
    <property type="entry name" value="Cytochrome P450-Terp, domain 2"/>
    <property type="match status" value="1"/>
</dbReference>
<protein>
    <recommendedName>
        <fullName evidence="3">citrate synthase (unknown stereospecificity)</fullName>
        <ecNumber evidence="3">2.3.3.16</ecNumber>
    </recommendedName>
</protein>
<dbReference type="Gene3D" id="1.10.580.10">
    <property type="entry name" value="Citrate Synthase, domain 1"/>
    <property type="match status" value="1"/>
</dbReference>
<dbReference type="AlphaFoldDB" id="B0T6K0"/>
<organism evidence="5">
    <name type="scientific">Caulobacter sp. (strain K31)</name>
    <dbReference type="NCBI Taxonomy" id="366602"/>
    <lineage>
        <taxon>Bacteria</taxon>
        <taxon>Pseudomonadati</taxon>
        <taxon>Pseudomonadota</taxon>
        <taxon>Alphaproteobacteria</taxon>
        <taxon>Caulobacterales</taxon>
        <taxon>Caulobacteraceae</taxon>
        <taxon>Caulobacter</taxon>
    </lineage>
</organism>
<evidence type="ECO:0000256" key="2">
    <source>
        <dbReference type="ARBA" id="ARBA00010566"/>
    </source>
</evidence>
<dbReference type="GO" id="GO:0006099">
    <property type="term" value="P:tricarboxylic acid cycle"/>
    <property type="evidence" value="ECO:0007669"/>
    <property type="project" value="UniProtKB-UniPathway"/>
</dbReference>
<dbReference type="Pfam" id="PF00285">
    <property type="entry name" value="Citrate_synt"/>
    <property type="match status" value="1"/>
</dbReference>
<evidence type="ECO:0000256" key="1">
    <source>
        <dbReference type="ARBA" id="ARBA00004751"/>
    </source>
</evidence>
<dbReference type="InterPro" id="IPR036969">
    <property type="entry name" value="Citrate_synthase_sf"/>
</dbReference>
<dbReference type="eggNOG" id="COG0372">
    <property type="taxonomic scope" value="Bacteria"/>
</dbReference>
<comment type="pathway">
    <text evidence="1">Carbohydrate metabolism; tricarboxylic acid cycle; isocitrate from oxaloacetate: step 1/2.</text>
</comment>
<proteinExistence type="inferred from homology"/>
<dbReference type="SUPFAM" id="SSF48256">
    <property type="entry name" value="Citrate synthase"/>
    <property type="match status" value="1"/>
</dbReference>
<dbReference type="InterPro" id="IPR016142">
    <property type="entry name" value="Citrate_synth-like_lrg_a-sub"/>
</dbReference>
<dbReference type="PANTHER" id="PTHR11739">
    <property type="entry name" value="CITRATE SYNTHASE"/>
    <property type="match status" value="1"/>
</dbReference>
<dbReference type="EMBL" id="CP000927">
    <property type="protein sequence ID" value="ABZ69617.1"/>
    <property type="molecule type" value="Genomic_DNA"/>
</dbReference>
<dbReference type="OrthoDB" id="9786046at2"/>
<dbReference type="KEGG" id="cak:Caul_0483"/>
<dbReference type="UniPathway" id="UPA00223">
    <property type="reaction ID" value="UER00717"/>
</dbReference>
<comment type="similarity">
    <text evidence="2">Belongs to the citrate synthase family.</text>
</comment>
<dbReference type="GO" id="GO:0005829">
    <property type="term" value="C:cytosol"/>
    <property type="evidence" value="ECO:0007669"/>
    <property type="project" value="TreeGrafter"/>
</dbReference>
<dbReference type="CDD" id="cd06102">
    <property type="entry name" value="citrate_synt_like_2"/>
    <property type="match status" value="1"/>
</dbReference>
<dbReference type="HOGENOM" id="CLU_025068_1_0_5"/>
<name>B0T6K0_CAUSK</name>
<evidence type="ECO:0000256" key="3">
    <source>
        <dbReference type="ARBA" id="ARBA00012972"/>
    </source>
</evidence>
<dbReference type="PANTHER" id="PTHR11739:SF4">
    <property type="entry name" value="CITRATE SYNTHASE, PEROXISOMAL"/>
    <property type="match status" value="1"/>
</dbReference>
<dbReference type="InterPro" id="IPR009061">
    <property type="entry name" value="DNA-bd_dom_put_sf"/>
</dbReference>
<reference evidence="5" key="1">
    <citation type="submission" date="2008-01" db="EMBL/GenBank/DDBJ databases">
        <title>Complete sequence of chromosome of Caulobacter sp. K31.</title>
        <authorList>
            <consortium name="US DOE Joint Genome Institute"/>
            <person name="Copeland A."/>
            <person name="Lucas S."/>
            <person name="Lapidus A."/>
            <person name="Barry K."/>
            <person name="Glavina del Rio T."/>
            <person name="Dalin E."/>
            <person name="Tice H."/>
            <person name="Pitluck S."/>
            <person name="Bruce D."/>
            <person name="Goodwin L."/>
            <person name="Thompson L.S."/>
            <person name="Brettin T."/>
            <person name="Detter J.C."/>
            <person name="Han C."/>
            <person name="Schmutz J."/>
            <person name="Larimer F."/>
            <person name="Land M."/>
            <person name="Hauser L."/>
            <person name="Kyrpides N."/>
            <person name="Kim E."/>
            <person name="Stephens C."/>
            <person name="Richardson P."/>
        </authorList>
    </citation>
    <scope>NUCLEOTIDE SEQUENCE [LARGE SCALE GENOMIC DNA]</scope>
    <source>
        <strain evidence="5">K31</strain>
    </source>
</reference>
<dbReference type="SUPFAM" id="SSF46955">
    <property type="entry name" value="Putative DNA-binding domain"/>
    <property type="match status" value="1"/>
</dbReference>
<dbReference type="PRINTS" id="PR00143">
    <property type="entry name" value="CITRTSNTHASE"/>
</dbReference>
<gene>
    <name evidence="5" type="ordered locus">Caul_0483</name>
</gene>
<dbReference type="STRING" id="366602.Caul_0483"/>
<accession>B0T6K0</accession>
<evidence type="ECO:0000313" key="5">
    <source>
        <dbReference type="EMBL" id="ABZ69617.1"/>
    </source>
</evidence>